<protein>
    <submittedName>
        <fullName evidence="1">Uncharacterized protein</fullName>
    </submittedName>
</protein>
<accession>A0A951QFK8</accession>
<gene>
    <name evidence="1" type="ORF">KME15_20480</name>
</gene>
<dbReference type="EMBL" id="JAHHHD010000029">
    <property type="protein sequence ID" value="MBW4661059.1"/>
    <property type="molecule type" value="Genomic_DNA"/>
</dbReference>
<evidence type="ECO:0000313" key="1">
    <source>
        <dbReference type="EMBL" id="MBW4661059.1"/>
    </source>
</evidence>
<proteinExistence type="predicted"/>
<dbReference type="Proteomes" id="UP000757435">
    <property type="component" value="Unassembled WGS sequence"/>
</dbReference>
<organism evidence="1 2">
    <name type="scientific">Drouetiella hepatica Uher 2000/2452</name>
    <dbReference type="NCBI Taxonomy" id="904376"/>
    <lineage>
        <taxon>Bacteria</taxon>
        <taxon>Bacillati</taxon>
        <taxon>Cyanobacteriota</taxon>
        <taxon>Cyanophyceae</taxon>
        <taxon>Oculatellales</taxon>
        <taxon>Oculatellaceae</taxon>
        <taxon>Drouetiella</taxon>
    </lineage>
</organism>
<reference evidence="1" key="2">
    <citation type="journal article" date="2022" name="Microbiol. Resour. Announc.">
        <title>Metagenome Sequencing to Explore Phylogenomics of Terrestrial Cyanobacteria.</title>
        <authorList>
            <person name="Ward R.D."/>
            <person name="Stajich J.E."/>
            <person name="Johansen J.R."/>
            <person name="Huntemann M."/>
            <person name="Clum A."/>
            <person name="Foster B."/>
            <person name="Foster B."/>
            <person name="Roux S."/>
            <person name="Palaniappan K."/>
            <person name="Varghese N."/>
            <person name="Mukherjee S."/>
            <person name="Reddy T.B.K."/>
            <person name="Daum C."/>
            <person name="Copeland A."/>
            <person name="Chen I.A."/>
            <person name="Ivanova N.N."/>
            <person name="Kyrpides N.C."/>
            <person name="Shapiro N."/>
            <person name="Eloe-Fadrosh E.A."/>
            <person name="Pietrasiak N."/>
        </authorList>
    </citation>
    <scope>NUCLEOTIDE SEQUENCE</scope>
    <source>
        <strain evidence="1">UHER 2000/2452</strain>
    </source>
</reference>
<dbReference type="AlphaFoldDB" id="A0A951QFK8"/>
<comment type="caution">
    <text evidence="1">The sequence shown here is derived from an EMBL/GenBank/DDBJ whole genome shotgun (WGS) entry which is preliminary data.</text>
</comment>
<reference evidence="1" key="1">
    <citation type="submission" date="2021-05" db="EMBL/GenBank/DDBJ databases">
        <authorList>
            <person name="Pietrasiak N."/>
            <person name="Ward R."/>
            <person name="Stajich J.E."/>
            <person name="Kurbessoian T."/>
        </authorList>
    </citation>
    <scope>NUCLEOTIDE SEQUENCE</scope>
    <source>
        <strain evidence="1">UHER 2000/2452</strain>
    </source>
</reference>
<name>A0A951QFK8_9CYAN</name>
<evidence type="ECO:0000313" key="2">
    <source>
        <dbReference type="Proteomes" id="UP000757435"/>
    </source>
</evidence>
<sequence length="129" mass="14253">MYPSEDILEAARSIRPFLAEQLEAEAAARVDLQLADLLARANAGETVDNLILELLAETDSTREWMFAFLQKQALPESTRESTKGFNPLPGQGSAIAAPKYVCPEGDYIWYRPRVGVEPPLCPTHNVPLV</sequence>